<feature type="binding site" evidence="3">
    <location>
        <position position="49"/>
    </location>
    <ligand>
        <name>a divalent metal cation</name>
        <dbReference type="ChEBI" id="CHEBI:60240"/>
    </ligand>
</feature>
<dbReference type="EMBL" id="VNJJ01000015">
    <property type="protein sequence ID" value="TVX96621.1"/>
    <property type="molecule type" value="Genomic_DNA"/>
</dbReference>
<dbReference type="PANTHER" id="PTHR37302">
    <property type="entry name" value="SLR1116 PROTEIN"/>
    <property type="match status" value="1"/>
</dbReference>
<dbReference type="PANTHER" id="PTHR37302:SF3">
    <property type="entry name" value="DAMAGE-INDUCIBLE PROTEIN DINB"/>
    <property type="match status" value="1"/>
</dbReference>
<dbReference type="Pfam" id="PF05163">
    <property type="entry name" value="DinB"/>
    <property type="match status" value="1"/>
</dbReference>
<comment type="similarity">
    <text evidence="1">Belongs to the DinB family.</text>
</comment>
<feature type="binding site" evidence="3">
    <location>
        <position position="136"/>
    </location>
    <ligand>
        <name>a divalent metal cation</name>
        <dbReference type="ChEBI" id="CHEBI:60240"/>
    </ligand>
</feature>
<accession>A0A559J9T6</accession>
<keyword evidence="2 3" id="KW-0479">Metal-binding</keyword>
<keyword evidence="5" id="KW-1185">Reference proteome</keyword>
<evidence type="ECO:0000256" key="1">
    <source>
        <dbReference type="ARBA" id="ARBA00008635"/>
    </source>
</evidence>
<feature type="binding site" evidence="3">
    <location>
        <position position="140"/>
    </location>
    <ligand>
        <name>a divalent metal cation</name>
        <dbReference type="ChEBI" id="CHEBI:60240"/>
    </ligand>
</feature>
<dbReference type="SUPFAM" id="SSF109854">
    <property type="entry name" value="DinB/YfiT-like putative metalloenzymes"/>
    <property type="match status" value="1"/>
</dbReference>
<dbReference type="AlphaFoldDB" id="A0A559J9T6"/>
<dbReference type="Gene3D" id="1.20.120.450">
    <property type="entry name" value="dinb family like domain"/>
    <property type="match status" value="1"/>
</dbReference>
<evidence type="ECO:0000313" key="4">
    <source>
        <dbReference type="EMBL" id="TVX96621.1"/>
    </source>
</evidence>
<dbReference type="InterPro" id="IPR007837">
    <property type="entry name" value="DinB"/>
</dbReference>
<organism evidence="4 5">
    <name type="scientific">Cohnella terricola</name>
    <dbReference type="NCBI Taxonomy" id="1289167"/>
    <lineage>
        <taxon>Bacteria</taxon>
        <taxon>Bacillati</taxon>
        <taxon>Bacillota</taxon>
        <taxon>Bacilli</taxon>
        <taxon>Bacillales</taxon>
        <taxon>Paenibacillaceae</taxon>
        <taxon>Cohnella</taxon>
    </lineage>
</organism>
<dbReference type="RefSeq" id="WP_144705898.1">
    <property type="nucleotide sequence ID" value="NZ_VNJJ01000015.1"/>
</dbReference>
<dbReference type="InterPro" id="IPR034660">
    <property type="entry name" value="DinB/YfiT-like"/>
</dbReference>
<dbReference type="Proteomes" id="UP000316330">
    <property type="component" value="Unassembled WGS sequence"/>
</dbReference>
<sequence>MLEILQQQYDWIRSARKNLFTFMEEIPPQILHQTIPDYGNGTIIRTHIHVADSYRFWLGSFAFKKLNENMETTVHEIEQADVKYVRDRFAEVDEIVQRFLNEYCGRWREPIEQDKNWKGYPRTPTPLLLLTHVETHEFHHKGQIVSMARHLGNPPPADDRLGGLFS</sequence>
<dbReference type="GO" id="GO:0046872">
    <property type="term" value="F:metal ion binding"/>
    <property type="evidence" value="ECO:0007669"/>
    <property type="project" value="UniProtKB-KW"/>
</dbReference>
<name>A0A559J9T6_9BACL</name>
<gene>
    <name evidence="4" type="ORF">FPZ45_20235</name>
</gene>
<comment type="caution">
    <text evidence="4">The sequence shown here is derived from an EMBL/GenBank/DDBJ whole genome shotgun (WGS) entry which is preliminary data.</text>
</comment>
<reference evidence="4 5" key="1">
    <citation type="submission" date="2019-07" db="EMBL/GenBank/DDBJ databases">
        <authorList>
            <person name="Kim J."/>
        </authorList>
    </citation>
    <scope>NUCLEOTIDE SEQUENCE [LARGE SCALE GENOMIC DNA]</scope>
    <source>
        <strain evidence="4 5">G13</strain>
    </source>
</reference>
<proteinExistence type="inferred from homology"/>
<evidence type="ECO:0000256" key="2">
    <source>
        <dbReference type="ARBA" id="ARBA00022723"/>
    </source>
</evidence>
<evidence type="ECO:0000313" key="5">
    <source>
        <dbReference type="Proteomes" id="UP000316330"/>
    </source>
</evidence>
<evidence type="ECO:0000256" key="3">
    <source>
        <dbReference type="PIRSR" id="PIRSR607837-1"/>
    </source>
</evidence>
<dbReference type="OrthoDB" id="25666at2"/>
<protein>
    <submittedName>
        <fullName evidence="4">Damage-inducible protein DinB</fullName>
    </submittedName>
</protein>